<dbReference type="InterPro" id="IPR035906">
    <property type="entry name" value="MetI-like_sf"/>
</dbReference>
<feature type="transmembrane region" description="Helical" evidence="7">
    <location>
        <begin position="270"/>
        <end position="289"/>
    </location>
</feature>
<keyword evidence="6 7" id="KW-0472">Membrane</keyword>
<reference evidence="9 10" key="2">
    <citation type="submission" date="2020-08" db="EMBL/GenBank/DDBJ databases">
        <authorList>
            <person name="Partida-Martinez L."/>
            <person name="Huntemann M."/>
            <person name="Clum A."/>
            <person name="Wang J."/>
            <person name="Palaniappan K."/>
            <person name="Ritter S."/>
            <person name="Chen I.-M."/>
            <person name="Stamatis D."/>
            <person name="Reddy T."/>
            <person name="O'Malley R."/>
            <person name="Daum C."/>
            <person name="Shapiro N."/>
            <person name="Ivanova N."/>
            <person name="Kyrpides N."/>
            <person name="Woyke T."/>
        </authorList>
    </citation>
    <scope>NUCLEOTIDE SEQUENCE [LARGE SCALE GENOMIC DNA]</scope>
    <source>
        <strain evidence="9 10">AS2.23</strain>
    </source>
</reference>
<feature type="transmembrane region" description="Helical" evidence="7">
    <location>
        <begin position="167"/>
        <end position="189"/>
    </location>
</feature>
<evidence type="ECO:0000256" key="7">
    <source>
        <dbReference type="RuleBase" id="RU363032"/>
    </source>
</evidence>
<evidence type="ECO:0000256" key="4">
    <source>
        <dbReference type="ARBA" id="ARBA00022692"/>
    </source>
</evidence>
<evidence type="ECO:0000256" key="6">
    <source>
        <dbReference type="ARBA" id="ARBA00023136"/>
    </source>
</evidence>
<dbReference type="SUPFAM" id="SSF161098">
    <property type="entry name" value="MetI-like"/>
    <property type="match status" value="1"/>
</dbReference>
<feature type="domain" description="ABC transmembrane type-1" evidence="8">
    <location>
        <begin position="98"/>
        <end position="289"/>
    </location>
</feature>
<keyword evidence="5 7" id="KW-1133">Transmembrane helix</keyword>
<comment type="caution">
    <text evidence="9">The sequence shown here is derived from an EMBL/GenBank/DDBJ whole genome shotgun (WGS) entry which is preliminary data.</text>
</comment>
<reference evidence="9 10" key="1">
    <citation type="submission" date="2020-08" db="EMBL/GenBank/DDBJ databases">
        <title>The Agave Microbiome: Exploring the role of microbial communities in plant adaptations to desert environments.</title>
        <authorList>
            <person name="Partida-Martinez L.P."/>
        </authorList>
    </citation>
    <scope>NUCLEOTIDE SEQUENCE [LARGE SCALE GENOMIC DNA]</scope>
    <source>
        <strain evidence="9 10">AS2.23</strain>
    </source>
</reference>
<gene>
    <name evidence="9" type="ORF">FHR75_003267</name>
</gene>
<dbReference type="Proteomes" id="UP000533269">
    <property type="component" value="Unassembled WGS sequence"/>
</dbReference>
<keyword evidence="2 7" id="KW-0813">Transport</keyword>
<evidence type="ECO:0000259" key="8">
    <source>
        <dbReference type="PROSITE" id="PS50928"/>
    </source>
</evidence>
<feature type="transmembrane region" description="Helical" evidence="7">
    <location>
        <begin position="35"/>
        <end position="57"/>
    </location>
</feature>
<comment type="subcellular location">
    <subcellularLocation>
        <location evidence="1 7">Cell membrane</location>
        <topology evidence="1 7">Multi-pass membrane protein</topology>
    </subcellularLocation>
</comment>
<dbReference type="InterPro" id="IPR000515">
    <property type="entry name" value="MetI-like"/>
</dbReference>
<dbReference type="InterPro" id="IPR050901">
    <property type="entry name" value="BP-dep_ABC_trans_perm"/>
</dbReference>
<evidence type="ECO:0000313" key="9">
    <source>
        <dbReference type="EMBL" id="MBB2902436.1"/>
    </source>
</evidence>
<dbReference type="PANTHER" id="PTHR32243:SF18">
    <property type="entry name" value="INNER MEMBRANE ABC TRANSPORTER PERMEASE PROTEIN YCJP"/>
    <property type="match status" value="1"/>
</dbReference>
<keyword evidence="4 7" id="KW-0812">Transmembrane</keyword>
<organism evidence="9 10">
    <name type="scientific">Kineococcus radiotolerans</name>
    <dbReference type="NCBI Taxonomy" id="131568"/>
    <lineage>
        <taxon>Bacteria</taxon>
        <taxon>Bacillati</taxon>
        <taxon>Actinomycetota</taxon>
        <taxon>Actinomycetes</taxon>
        <taxon>Kineosporiales</taxon>
        <taxon>Kineosporiaceae</taxon>
        <taxon>Kineococcus</taxon>
    </lineage>
</organism>
<evidence type="ECO:0000256" key="5">
    <source>
        <dbReference type="ARBA" id="ARBA00022989"/>
    </source>
</evidence>
<evidence type="ECO:0000313" key="10">
    <source>
        <dbReference type="Proteomes" id="UP000533269"/>
    </source>
</evidence>
<dbReference type="CDD" id="cd06261">
    <property type="entry name" value="TM_PBP2"/>
    <property type="match status" value="1"/>
</dbReference>
<dbReference type="GO" id="GO:0055085">
    <property type="term" value="P:transmembrane transport"/>
    <property type="evidence" value="ECO:0007669"/>
    <property type="project" value="InterPro"/>
</dbReference>
<evidence type="ECO:0000256" key="1">
    <source>
        <dbReference type="ARBA" id="ARBA00004651"/>
    </source>
</evidence>
<feature type="transmembrane region" description="Helical" evidence="7">
    <location>
        <begin position="123"/>
        <end position="144"/>
    </location>
</feature>
<dbReference type="PANTHER" id="PTHR32243">
    <property type="entry name" value="MALTOSE TRANSPORT SYSTEM PERMEASE-RELATED"/>
    <property type="match status" value="1"/>
</dbReference>
<dbReference type="AlphaFoldDB" id="A0A7W4TNZ2"/>
<dbReference type="Gene3D" id="1.10.3720.10">
    <property type="entry name" value="MetI-like"/>
    <property type="match status" value="1"/>
</dbReference>
<keyword evidence="3" id="KW-1003">Cell membrane</keyword>
<dbReference type="PROSITE" id="PS50928">
    <property type="entry name" value="ABC_TM1"/>
    <property type="match status" value="1"/>
</dbReference>
<protein>
    <submittedName>
        <fullName evidence="9">ABC-type glycerol-3-phosphate transport system permease component</fullName>
    </submittedName>
</protein>
<dbReference type="RefSeq" id="WP_012086159.1">
    <property type="nucleotide sequence ID" value="NZ_JACHVY010000003.1"/>
</dbReference>
<dbReference type="OMA" id="AYAIFTR"/>
<sequence length="304" mass="32084">MSSTGTRPTALTVSREEGMAANRRARAAKVRRERLGTLAATVVVAVVVLGMLTPFAWAGLTAVKPFYAAFTNPPTWAFTPQFDAFTDLWRGTNFAAILLNTVFVAVAAVLVMLVVGAPAAYAFARYAGVIGPVLLVLAVVLRTVPRFAVVLPLYEAARSVGLYDTNIALVAAFVAVNMPFTLLLLVGFFRDIPVELDEAAMVDGCSRLGAFRRVIVPVMGPGLVTAGVFTFLVAFQEYLIALTLTQNDAVTIPVFIAAQRGADETSTYQLLAAASIALVLPIAFIAVAARRYLVAGLGGGAVKG</sequence>
<name>A0A7W4TNZ2_KINRA</name>
<dbReference type="EMBL" id="JACHVY010000003">
    <property type="protein sequence ID" value="MBB2902436.1"/>
    <property type="molecule type" value="Genomic_DNA"/>
</dbReference>
<evidence type="ECO:0000256" key="3">
    <source>
        <dbReference type="ARBA" id="ARBA00022475"/>
    </source>
</evidence>
<accession>A0A7W4TNZ2</accession>
<feature type="transmembrane region" description="Helical" evidence="7">
    <location>
        <begin position="210"/>
        <end position="232"/>
    </location>
</feature>
<dbReference type="Pfam" id="PF00528">
    <property type="entry name" value="BPD_transp_1"/>
    <property type="match status" value="1"/>
</dbReference>
<proteinExistence type="inferred from homology"/>
<feature type="transmembrane region" description="Helical" evidence="7">
    <location>
        <begin position="94"/>
        <end position="116"/>
    </location>
</feature>
<dbReference type="GO" id="GO:0005886">
    <property type="term" value="C:plasma membrane"/>
    <property type="evidence" value="ECO:0007669"/>
    <property type="project" value="UniProtKB-SubCell"/>
</dbReference>
<evidence type="ECO:0000256" key="2">
    <source>
        <dbReference type="ARBA" id="ARBA00022448"/>
    </source>
</evidence>
<comment type="similarity">
    <text evidence="7">Belongs to the binding-protein-dependent transport system permease family.</text>
</comment>